<dbReference type="Proteomes" id="UP000619486">
    <property type="component" value="Unassembled WGS sequence"/>
</dbReference>
<sequence>MSFVRTGAMAATTLAIAGATLLGSTTASYAGTNGQQVKVNTRYSDEVKVCGTNHRGEYKCTPWFDTPGGRNDYHGKSGYWFKGKMTITGIQSETGKKRTMKCSVPKSQSANWTYCNGYAGGL</sequence>
<feature type="signal peptide" evidence="1">
    <location>
        <begin position="1"/>
        <end position="30"/>
    </location>
</feature>
<dbReference type="EMBL" id="BMQQ01000001">
    <property type="protein sequence ID" value="GGT14543.1"/>
    <property type="molecule type" value="Genomic_DNA"/>
</dbReference>
<dbReference type="AlphaFoldDB" id="A0A918GXI5"/>
<proteinExistence type="predicted"/>
<reference evidence="2" key="1">
    <citation type="journal article" date="2014" name="Int. J. Syst. Evol. Microbiol.">
        <title>Complete genome sequence of Corynebacterium casei LMG S-19264T (=DSM 44701T), isolated from a smear-ripened cheese.</title>
        <authorList>
            <consortium name="US DOE Joint Genome Institute (JGI-PGF)"/>
            <person name="Walter F."/>
            <person name="Albersmeier A."/>
            <person name="Kalinowski J."/>
            <person name="Ruckert C."/>
        </authorList>
    </citation>
    <scope>NUCLEOTIDE SEQUENCE</scope>
    <source>
        <strain evidence="2">JCM 3172</strain>
    </source>
</reference>
<dbReference type="RefSeq" id="WP_189199489.1">
    <property type="nucleotide sequence ID" value="NZ_BMQQ01000001.1"/>
</dbReference>
<name>A0A918GXI5_9ACTN</name>
<accession>A0A918GXI5</accession>
<keyword evidence="1" id="KW-0732">Signal</keyword>
<evidence type="ECO:0008006" key="4">
    <source>
        <dbReference type="Google" id="ProtNLM"/>
    </source>
</evidence>
<protein>
    <recommendedName>
        <fullName evidence="4">Secreted protein</fullName>
    </recommendedName>
</protein>
<feature type="chain" id="PRO_5038540516" description="Secreted protein" evidence="1">
    <location>
        <begin position="31"/>
        <end position="122"/>
    </location>
</feature>
<keyword evidence="3" id="KW-1185">Reference proteome</keyword>
<evidence type="ECO:0000256" key="1">
    <source>
        <dbReference type="SAM" id="SignalP"/>
    </source>
</evidence>
<organism evidence="2 3">
    <name type="scientific">Streptomyces purpureus</name>
    <dbReference type="NCBI Taxonomy" id="1951"/>
    <lineage>
        <taxon>Bacteria</taxon>
        <taxon>Bacillati</taxon>
        <taxon>Actinomycetota</taxon>
        <taxon>Actinomycetes</taxon>
        <taxon>Kitasatosporales</taxon>
        <taxon>Streptomycetaceae</taxon>
        <taxon>Streptomyces</taxon>
    </lineage>
</organism>
<evidence type="ECO:0000313" key="2">
    <source>
        <dbReference type="EMBL" id="GGT14543.1"/>
    </source>
</evidence>
<evidence type="ECO:0000313" key="3">
    <source>
        <dbReference type="Proteomes" id="UP000619486"/>
    </source>
</evidence>
<reference evidence="2" key="2">
    <citation type="submission" date="2020-09" db="EMBL/GenBank/DDBJ databases">
        <authorList>
            <person name="Sun Q."/>
            <person name="Ohkuma M."/>
        </authorList>
    </citation>
    <scope>NUCLEOTIDE SEQUENCE</scope>
    <source>
        <strain evidence="2">JCM 3172</strain>
    </source>
</reference>
<comment type="caution">
    <text evidence="2">The sequence shown here is derived from an EMBL/GenBank/DDBJ whole genome shotgun (WGS) entry which is preliminary data.</text>
</comment>
<gene>
    <name evidence="2" type="ORF">GCM10014713_04090</name>
</gene>